<accession>A0A0E9PY14</accession>
<evidence type="ECO:0000313" key="1">
    <source>
        <dbReference type="EMBL" id="JAH08970.1"/>
    </source>
</evidence>
<proteinExistence type="predicted"/>
<name>A0A0E9PY14_ANGAN</name>
<sequence>MESVCQVAL</sequence>
<protein>
    <submittedName>
        <fullName evidence="1">Uncharacterized protein</fullName>
    </submittedName>
</protein>
<organism evidence="1">
    <name type="scientific">Anguilla anguilla</name>
    <name type="common">European freshwater eel</name>
    <name type="synonym">Muraena anguilla</name>
    <dbReference type="NCBI Taxonomy" id="7936"/>
    <lineage>
        <taxon>Eukaryota</taxon>
        <taxon>Metazoa</taxon>
        <taxon>Chordata</taxon>
        <taxon>Craniata</taxon>
        <taxon>Vertebrata</taxon>
        <taxon>Euteleostomi</taxon>
        <taxon>Actinopterygii</taxon>
        <taxon>Neopterygii</taxon>
        <taxon>Teleostei</taxon>
        <taxon>Anguilliformes</taxon>
        <taxon>Anguillidae</taxon>
        <taxon>Anguilla</taxon>
    </lineage>
</organism>
<reference evidence="1" key="1">
    <citation type="submission" date="2014-11" db="EMBL/GenBank/DDBJ databases">
        <authorList>
            <person name="Amaro Gonzalez C."/>
        </authorList>
    </citation>
    <scope>NUCLEOTIDE SEQUENCE</scope>
</reference>
<dbReference type="EMBL" id="GBXM01099607">
    <property type="protein sequence ID" value="JAH08970.1"/>
    <property type="molecule type" value="Transcribed_RNA"/>
</dbReference>
<reference evidence="1" key="2">
    <citation type="journal article" date="2015" name="Fish Shellfish Immunol.">
        <title>Early steps in the European eel (Anguilla anguilla)-Vibrio vulnificus interaction in the gills: Role of the RtxA13 toxin.</title>
        <authorList>
            <person name="Callol A."/>
            <person name="Pajuelo D."/>
            <person name="Ebbesson L."/>
            <person name="Teles M."/>
            <person name="MacKenzie S."/>
            <person name="Amaro C."/>
        </authorList>
    </citation>
    <scope>NUCLEOTIDE SEQUENCE</scope>
</reference>